<dbReference type="Proteomes" id="UP001295444">
    <property type="component" value="Chromosome 09"/>
</dbReference>
<protein>
    <submittedName>
        <fullName evidence="1">Uncharacterized protein</fullName>
    </submittedName>
</protein>
<sequence length="114" mass="13243">MAPWRLSDHLLLLLTKLEEGITSFFDLNSTPDTSVTTQWQAHKAVVRGLLISQASHLDKKSRQEYIDLLRSLREETLKQTRAPTSFTQQRIDDLRKELNNKHLRATALITYKLK</sequence>
<dbReference type="EMBL" id="OW240920">
    <property type="protein sequence ID" value="CAH2315798.1"/>
    <property type="molecule type" value="Genomic_DNA"/>
</dbReference>
<evidence type="ECO:0000313" key="1">
    <source>
        <dbReference type="EMBL" id="CAH2315798.1"/>
    </source>
</evidence>
<reference evidence="1" key="1">
    <citation type="submission" date="2022-03" db="EMBL/GenBank/DDBJ databases">
        <authorList>
            <person name="Alioto T."/>
            <person name="Alioto T."/>
            <person name="Gomez Garrido J."/>
        </authorList>
    </citation>
    <scope>NUCLEOTIDE SEQUENCE</scope>
</reference>
<name>A0AAD1WL25_PELCU</name>
<organism evidence="1 2">
    <name type="scientific">Pelobates cultripes</name>
    <name type="common">Western spadefoot toad</name>
    <dbReference type="NCBI Taxonomy" id="61616"/>
    <lineage>
        <taxon>Eukaryota</taxon>
        <taxon>Metazoa</taxon>
        <taxon>Chordata</taxon>
        <taxon>Craniata</taxon>
        <taxon>Vertebrata</taxon>
        <taxon>Euteleostomi</taxon>
        <taxon>Amphibia</taxon>
        <taxon>Batrachia</taxon>
        <taxon>Anura</taxon>
        <taxon>Pelobatoidea</taxon>
        <taxon>Pelobatidae</taxon>
        <taxon>Pelobates</taxon>
    </lineage>
</organism>
<accession>A0AAD1WL25</accession>
<proteinExistence type="predicted"/>
<evidence type="ECO:0000313" key="2">
    <source>
        <dbReference type="Proteomes" id="UP001295444"/>
    </source>
</evidence>
<keyword evidence="2" id="KW-1185">Reference proteome</keyword>
<gene>
    <name evidence="1" type="ORF">PECUL_23A007794</name>
</gene>
<dbReference type="AlphaFoldDB" id="A0AAD1WL25"/>